<dbReference type="EMBL" id="JAVAIL010000003">
    <property type="protein sequence ID" value="MDP4540074.1"/>
    <property type="molecule type" value="Genomic_DNA"/>
</dbReference>
<proteinExistence type="predicted"/>
<dbReference type="RefSeq" id="WP_305930483.1">
    <property type="nucleotide sequence ID" value="NZ_JAVAIL010000003.1"/>
</dbReference>
<evidence type="ECO:0000259" key="1">
    <source>
        <dbReference type="Pfam" id="PF13188"/>
    </source>
</evidence>
<sequence length="129" mass="14442">MSEERYRTLFQAMEDGFLLIGAAGTEDPSRFRFLEANPAADRMLGSSLEGELLDEANSPFEPPLFPEVRQALDEGKPRRATVQLKDSGRWLDLGISPLPGDRAAVSFRDVTSMKELEHRLAHLPEQSDQ</sequence>
<dbReference type="Proteomes" id="UP001235664">
    <property type="component" value="Unassembled WGS sequence"/>
</dbReference>
<protein>
    <submittedName>
        <fullName evidence="2">PAS domain-containing protein</fullName>
    </submittedName>
</protein>
<evidence type="ECO:0000313" key="2">
    <source>
        <dbReference type="EMBL" id="MDP4540074.1"/>
    </source>
</evidence>
<dbReference type="Gene3D" id="3.30.450.20">
    <property type="entry name" value="PAS domain"/>
    <property type="match status" value="1"/>
</dbReference>
<dbReference type="InterPro" id="IPR000014">
    <property type="entry name" value="PAS"/>
</dbReference>
<feature type="domain" description="PAS" evidence="1">
    <location>
        <begin position="4"/>
        <end position="65"/>
    </location>
</feature>
<name>A0ABT9H9S5_9SPHN</name>
<accession>A0ABT9H9S5</accession>
<keyword evidence="3" id="KW-1185">Reference proteome</keyword>
<gene>
    <name evidence="2" type="ORF">Q9K01_10590</name>
</gene>
<dbReference type="NCBIfam" id="TIGR00229">
    <property type="entry name" value="sensory_box"/>
    <property type="match status" value="1"/>
</dbReference>
<dbReference type="CDD" id="cd00130">
    <property type="entry name" value="PAS"/>
    <property type="match status" value="1"/>
</dbReference>
<reference evidence="2 3" key="1">
    <citation type="submission" date="2023-08" db="EMBL/GenBank/DDBJ databases">
        <title>genomic of DY56.</title>
        <authorList>
            <person name="Wang Y."/>
        </authorList>
    </citation>
    <scope>NUCLEOTIDE SEQUENCE [LARGE SCALE GENOMIC DNA]</scope>
    <source>
        <strain evidence="2 3">DY56-A-20</strain>
    </source>
</reference>
<dbReference type="Pfam" id="PF13188">
    <property type="entry name" value="PAS_8"/>
    <property type="match status" value="1"/>
</dbReference>
<organism evidence="2 3">
    <name type="scientific">Qipengyuania benthica</name>
    <dbReference type="NCBI Taxonomy" id="3067651"/>
    <lineage>
        <taxon>Bacteria</taxon>
        <taxon>Pseudomonadati</taxon>
        <taxon>Pseudomonadota</taxon>
        <taxon>Alphaproteobacteria</taxon>
        <taxon>Sphingomonadales</taxon>
        <taxon>Erythrobacteraceae</taxon>
        <taxon>Qipengyuania</taxon>
    </lineage>
</organism>
<evidence type="ECO:0000313" key="3">
    <source>
        <dbReference type="Proteomes" id="UP001235664"/>
    </source>
</evidence>
<comment type="caution">
    <text evidence="2">The sequence shown here is derived from an EMBL/GenBank/DDBJ whole genome shotgun (WGS) entry which is preliminary data.</text>
</comment>
<dbReference type="InterPro" id="IPR035965">
    <property type="entry name" value="PAS-like_dom_sf"/>
</dbReference>
<dbReference type="SUPFAM" id="SSF55785">
    <property type="entry name" value="PYP-like sensor domain (PAS domain)"/>
    <property type="match status" value="1"/>
</dbReference>